<keyword evidence="4" id="KW-1185">Reference proteome</keyword>
<dbReference type="InterPro" id="IPR006674">
    <property type="entry name" value="HD_domain"/>
</dbReference>
<dbReference type="NCBIfam" id="TIGR00277">
    <property type="entry name" value="HDIG"/>
    <property type="match status" value="1"/>
</dbReference>
<feature type="transmembrane region" description="Helical" evidence="1">
    <location>
        <begin position="379"/>
        <end position="398"/>
    </location>
</feature>
<gene>
    <name evidence="3" type="ORF">QO000_000541</name>
</gene>
<keyword evidence="1" id="KW-1133">Transmembrane helix</keyword>
<dbReference type="InterPro" id="IPR006675">
    <property type="entry name" value="HDIG_dom"/>
</dbReference>
<evidence type="ECO:0000259" key="2">
    <source>
        <dbReference type="PROSITE" id="PS51831"/>
    </source>
</evidence>
<evidence type="ECO:0000256" key="1">
    <source>
        <dbReference type="SAM" id="Phobius"/>
    </source>
</evidence>
<feature type="transmembrane region" description="Helical" evidence="1">
    <location>
        <begin position="271"/>
        <end position="292"/>
    </location>
</feature>
<feature type="transmembrane region" description="Helical" evidence="1">
    <location>
        <begin position="329"/>
        <end position="347"/>
    </location>
</feature>
<dbReference type="PROSITE" id="PS51831">
    <property type="entry name" value="HD"/>
    <property type="match status" value="1"/>
</dbReference>
<dbReference type="Pfam" id="PF01966">
    <property type="entry name" value="HD"/>
    <property type="match status" value="1"/>
</dbReference>
<dbReference type="Pfam" id="PF07697">
    <property type="entry name" value="7TMR-HDED"/>
    <property type="match status" value="1"/>
</dbReference>
<name>A0ABU0JX05_9BACL</name>
<dbReference type="PANTHER" id="PTHR36442">
    <property type="entry name" value="CYCLIC-DI-AMP PHOSPHODIESTERASE PGPH"/>
    <property type="match status" value="1"/>
</dbReference>
<dbReference type="InterPro" id="IPR003607">
    <property type="entry name" value="HD/PDEase_dom"/>
</dbReference>
<proteinExistence type="predicted"/>
<dbReference type="CDD" id="cd00077">
    <property type="entry name" value="HDc"/>
    <property type="match status" value="1"/>
</dbReference>
<dbReference type="Pfam" id="PF07698">
    <property type="entry name" value="7TM-7TMR_HD"/>
    <property type="match status" value="1"/>
</dbReference>
<feature type="transmembrane region" description="Helical" evidence="1">
    <location>
        <begin position="440"/>
        <end position="463"/>
    </location>
</feature>
<dbReference type="GeneID" id="301326271"/>
<reference evidence="3" key="1">
    <citation type="submission" date="2023-07" db="EMBL/GenBank/DDBJ databases">
        <title>Genomic Encyclopedia of Type Strains, Phase IV (KMG-IV): sequencing the most valuable type-strain genomes for metagenomic binning, comparative biology and taxonomic classification.</title>
        <authorList>
            <person name="Goeker M."/>
        </authorList>
    </citation>
    <scope>NUCLEOTIDE SEQUENCE [LARGE SCALE GENOMIC DNA]</scope>
    <source>
        <strain evidence="3">JSM 076093</strain>
    </source>
</reference>
<dbReference type="Gene3D" id="1.10.3210.10">
    <property type="entry name" value="Hypothetical protein af1432"/>
    <property type="match status" value="1"/>
</dbReference>
<keyword evidence="1" id="KW-0472">Membrane</keyword>
<feature type="transmembrane region" description="Helical" evidence="1">
    <location>
        <begin position="304"/>
        <end position="323"/>
    </location>
</feature>
<dbReference type="InterPro" id="IPR011624">
    <property type="entry name" value="Metal-dep_PHydrolase_7TM_extra"/>
</dbReference>
<dbReference type="InterPro" id="IPR052722">
    <property type="entry name" value="PgpH_phosphodiesterase"/>
</dbReference>
<dbReference type="SUPFAM" id="SSF109604">
    <property type="entry name" value="HD-domain/PDEase-like"/>
    <property type="match status" value="1"/>
</dbReference>
<protein>
    <submittedName>
        <fullName evidence="3">Nucleotidyltransferase with HDIG domain</fullName>
    </submittedName>
</protein>
<feature type="transmembrane region" description="Helical" evidence="1">
    <location>
        <begin position="354"/>
        <end position="373"/>
    </location>
</feature>
<dbReference type="InterPro" id="IPR011621">
    <property type="entry name" value="Metal-dep_PHydrolase_7TM_intra"/>
</dbReference>
<feature type="transmembrane region" description="Helical" evidence="1">
    <location>
        <begin position="21"/>
        <end position="43"/>
    </location>
</feature>
<dbReference type="PANTHER" id="PTHR36442:SF1">
    <property type="entry name" value="CYCLIC-DI-AMP PHOSPHODIESTERASE PGPH"/>
    <property type="match status" value="1"/>
</dbReference>
<dbReference type="RefSeq" id="WP_301550919.1">
    <property type="nucleotide sequence ID" value="NZ_JAQRMZ010000002.1"/>
</dbReference>
<evidence type="ECO:0000313" key="4">
    <source>
        <dbReference type="Proteomes" id="UP001226720"/>
    </source>
</evidence>
<dbReference type="SMART" id="SM00471">
    <property type="entry name" value="HDc"/>
    <property type="match status" value="1"/>
</dbReference>
<dbReference type="Proteomes" id="UP001226720">
    <property type="component" value="Unassembled WGS sequence"/>
</dbReference>
<organism evidence="3 4">
    <name type="scientific">Guptibacillus hwajinpoensis</name>
    <dbReference type="NCBI Taxonomy" id="208199"/>
    <lineage>
        <taxon>Bacteria</taxon>
        <taxon>Bacillati</taxon>
        <taxon>Bacillota</taxon>
        <taxon>Bacilli</taxon>
        <taxon>Bacillales</taxon>
        <taxon>Guptibacillaceae</taxon>
        <taxon>Guptibacillus</taxon>
    </lineage>
</organism>
<feature type="transmembrane region" description="Helical" evidence="1">
    <location>
        <begin position="410"/>
        <end position="428"/>
    </location>
</feature>
<evidence type="ECO:0000313" key="3">
    <source>
        <dbReference type="EMBL" id="MDQ0481588.1"/>
    </source>
</evidence>
<dbReference type="EMBL" id="JAUSWM010000001">
    <property type="protein sequence ID" value="MDQ0481588.1"/>
    <property type="molecule type" value="Genomic_DNA"/>
</dbReference>
<feature type="domain" description="HD" evidence="2">
    <location>
        <begin position="496"/>
        <end position="639"/>
    </location>
</feature>
<sequence>MVAKIKHIMKDHLRKIERIKTIKWSLYGLVAIIMYLTMLTNVIPESLDVSLYSRADRDIASPITIENKTATEDERSKAAQVEAIYVYRDEVSQSQLDKLNDLFSGIEKVKNNDASNDRSIEEELKDLKVLLSVSMADEMTDETLVPLLQAEMTQISLIKELTLSEVMEVMTDRVSIDNLEESKNDVEDRLSLTSLPNDQKQAMITVAQQSIVPNYFLDPEQTEQSRQEAIEAVQPVMIREGQIIVEEGAMINREVMEQLRLAGLLDEGFDAIPYVGLALLVLLLTGYLYYFFQDVRSRVRTSNTNLFIIVLIYFSTLLVLKLTSLLQGIELPGIAYIVPAAVGTMLIKMLFNEQLAIASGILFAVCAGVFFNGEITGPMNASLAFYVLMSSLSGVFFLGKRNHRSNILKAGLLVSLINIVSVAILLMLKNGQYSGVELTYHMVFAFLSGFLSSMLTLGLMPFFEAGFRIISTTRLIELSNPNHPLLRKILVETPGTYHHSVMVANLSEAACESIGANGLLARVGAYYHDIGKTKRPHFFIENQMNMENPHDKISPHLSKTIIISHATDGADMLRKHRLPKEIVDIAEQHHGTTLLKYFYYKANEQADESIPEADFRYPGPRAQTKEAAVVGIADCIEAAVRSMNKPNPMAIESLVRKIITERLEDGQFDECDLSLRELDLVATTILETLNGIFHSRIEYPTEIKKKVTL</sequence>
<comment type="caution">
    <text evidence="3">The sequence shown here is derived from an EMBL/GenBank/DDBJ whole genome shotgun (WGS) entry which is preliminary data.</text>
</comment>
<accession>A0ABU0JX05</accession>
<keyword evidence="1" id="KW-0812">Transmembrane</keyword>